<feature type="transmembrane region" description="Helical" evidence="1">
    <location>
        <begin position="21"/>
        <end position="43"/>
    </location>
</feature>
<dbReference type="Proteomes" id="UP000535182">
    <property type="component" value="Unassembled WGS sequence"/>
</dbReference>
<sequence length="155" mass="17364">MALLFQKTDEVDKRVREEVRRVSRSGGVLLILYLSVTGTIAFVSGDSLASYGKDHLFTIGLVFAVWSCFPFFQEFRIRTKEINCKVSAVEDAVIASRERASEMLEMLRATDSKLYDVSGKLQGLDVPDDVTYSTGCIRKGLRAIDERLGRTQSTK</sequence>
<evidence type="ECO:0000313" key="2">
    <source>
        <dbReference type="EMBL" id="MBB5328524.1"/>
    </source>
</evidence>
<reference evidence="2 3" key="1">
    <citation type="submission" date="2020-08" db="EMBL/GenBank/DDBJ databases">
        <title>Genomic Encyclopedia of Type Strains, Phase IV (KMG-V): Genome sequencing to study the core and pangenomes of soil and plant-associated prokaryotes.</title>
        <authorList>
            <person name="Whitman W."/>
        </authorList>
    </citation>
    <scope>NUCLEOTIDE SEQUENCE [LARGE SCALE GENOMIC DNA]</scope>
    <source>
        <strain evidence="2 3">X5P2</strain>
    </source>
</reference>
<dbReference type="EMBL" id="JACHEB010000004">
    <property type="protein sequence ID" value="MBB5328524.1"/>
    <property type="molecule type" value="Genomic_DNA"/>
</dbReference>
<feature type="transmembrane region" description="Helical" evidence="1">
    <location>
        <begin position="55"/>
        <end position="72"/>
    </location>
</feature>
<name>A0A9X0U3M8_9BACT</name>
<dbReference type="RefSeq" id="WP_183976076.1">
    <property type="nucleotide sequence ID" value="NZ_JACHEB010000004.1"/>
</dbReference>
<keyword evidence="3" id="KW-1185">Reference proteome</keyword>
<keyword evidence="1" id="KW-0472">Membrane</keyword>
<comment type="caution">
    <text evidence="2">The sequence shown here is derived from an EMBL/GenBank/DDBJ whole genome shotgun (WGS) entry which is preliminary data.</text>
</comment>
<evidence type="ECO:0000256" key="1">
    <source>
        <dbReference type="SAM" id="Phobius"/>
    </source>
</evidence>
<keyword evidence="1" id="KW-1133">Transmembrane helix</keyword>
<organism evidence="2 3">
    <name type="scientific">Tunturiibacter gelidiferens</name>
    <dbReference type="NCBI Taxonomy" id="3069689"/>
    <lineage>
        <taxon>Bacteria</taxon>
        <taxon>Pseudomonadati</taxon>
        <taxon>Acidobacteriota</taxon>
        <taxon>Terriglobia</taxon>
        <taxon>Terriglobales</taxon>
        <taxon>Acidobacteriaceae</taxon>
        <taxon>Tunturiibacter</taxon>
    </lineage>
</organism>
<keyword evidence="1" id="KW-0812">Transmembrane</keyword>
<dbReference type="AlphaFoldDB" id="A0A9X0U3M8"/>
<accession>A0A9X0U3M8</accession>
<proteinExistence type="predicted"/>
<protein>
    <submittedName>
        <fullName evidence="2">Uncharacterized protein</fullName>
    </submittedName>
</protein>
<evidence type="ECO:0000313" key="3">
    <source>
        <dbReference type="Proteomes" id="UP000535182"/>
    </source>
</evidence>
<gene>
    <name evidence="2" type="ORF">HDF14_002134</name>
</gene>